<keyword evidence="1" id="KW-0472">Membrane</keyword>
<protein>
    <submittedName>
        <fullName evidence="2">Uncharacterized protein</fullName>
    </submittedName>
</protein>
<gene>
    <name evidence="2" type="ORF">SOASR030_01750</name>
</gene>
<sequence length="58" mass="6419">MRIVPRGNDIHAFVCGHSREFKNDRRGFSAALRWAADVVSALLFTMFLIIALSAAEAV</sequence>
<evidence type="ECO:0000256" key="1">
    <source>
        <dbReference type="SAM" id="Phobius"/>
    </source>
</evidence>
<accession>A0AAV5MXS5</accession>
<name>A0AAV5MXS5_9GAMM</name>
<organism evidence="2 3">
    <name type="scientific">Leminorella grimontii</name>
    <dbReference type="NCBI Taxonomy" id="82981"/>
    <lineage>
        <taxon>Bacteria</taxon>
        <taxon>Pseudomonadati</taxon>
        <taxon>Pseudomonadota</taxon>
        <taxon>Gammaproteobacteria</taxon>
        <taxon>Enterobacterales</taxon>
        <taxon>Budviciaceae</taxon>
        <taxon>Leminorella</taxon>
    </lineage>
</organism>
<dbReference type="Proteomes" id="UP001058124">
    <property type="component" value="Unassembled WGS sequence"/>
</dbReference>
<proteinExistence type="predicted"/>
<feature type="transmembrane region" description="Helical" evidence="1">
    <location>
        <begin position="34"/>
        <end position="55"/>
    </location>
</feature>
<keyword evidence="3" id="KW-1185">Reference proteome</keyword>
<keyword evidence="1" id="KW-1133">Transmembrane helix</keyword>
<comment type="caution">
    <text evidence="2">The sequence shown here is derived from an EMBL/GenBank/DDBJ whole genome shotgun (WGS) entry which is preliminary data.</text>
</comment>
<dbReference type="EMBL" id="BRLH01000001">
    <property type="protein sequence ID" value="GKX54063.1"/>
    <property type="molecule type" value="Genomic_DNA"/>
</dbReference>
<reference evidence="2" key="1">
    <citation type="submission" date="2022-06" db="EMBL/GenBank/DDBJ databases">
        <title>Draft genome sequences of Leminorella grimontii str. JCM5902.</title>
        <authorList>
            <person name="Wakabayashi Y."/>
            <person name="Kojima K."/>
        </authorList>
    </citation>
    <scope>NUCLEOTIDE SEQUENCE</scope>
    <source>
        <strain evidence="2">JCM 5902</strain>
    </source>
</reference>
<dbReference type="AlphaFoldDB" id="A0AAV5MXS5"/>
<keyword evidence="1" id="KW-0812">Transmembrane</keyword>
<dbReference type="RefSeq" id="WP_154656337.1">
    <property type="nucleotide sequence ID" value="NZ_BRLH01000001.1"/>
</dbReference>
<evidence type="ECO:0000313" key="2">
    <source>
        <dbReference type="EMBL" id="GKX54063.1"/>
    </source>
</evidence>
<evidence type="ECO:0000313" key="3">
    <source>
        <dbReference type="Proteomes" id="UP001058124"/>
    </source>
</evidence>